<dbReference type="EMBL" id="GCHU01010144">
    <property type="protein sequence ID" value="JAG88028.1"/>
    <property type="molecule type" value="Transcribed_RNA"/>
</dbReference>
<feature type="domain" description="RRM" evidence="3">
    <location>
        <begin position="37"/>
        <end position="115"/>
    </location>
</feature>
<dbReference type="SUPFAM" id="SSF54928">
    <property type="entry name" value="RNA-binding domain, RBD"/>
    <property type="match status" value="1"/>
</dbReference>
<sequence>MAFTTKLGSFLRQSITKHASASSSIQSLYQPGRFMSSRVFVGGLSYGVDDQTLRESFSTFGDVTDAKIINDRETGRSRGFGFVTFTSAEEANAAIEGMDGKDLHGRAIRVNLAQERNFGGGGGGGYGSGGFGGGGRFGAGDSSAGGGF</sequence>
<dbReference type="PROSITE" id="PS50102">
    <property type="entry name" value="RRM"/>
    <property type="match status" value="1"/>
</dbReference>
<dbReference type="Pfam" id="PF00076">
    <property type="entry name" value="RRM_1"/>
    <property type="match status" value="1"/>
</dbReference>
<accession>A0A0C9S8X8</accession>
<dbReference type="InterPro" id="IPR035979">
    <property type="entry name" value="RBD_domain_sf"/>
</dbReference>
<dbReference type="SMART" id="SM00360">
    <property type="entry name" value="RRM"/>
    <property type="match status" value="1"/>
</dbReference>
<evidence type="ECO:0000256" key="1">
    <source>
        <dbReference type="ARBA" id="ARBA00022884"/>
    </source>
</evidence>
<dbReference type="AlphaFoldDB" id="A0A0C9S8X8"/>
<protein>
    <submittedName>
        <fullName evidence="4">TSA: Wollemia nobilis Ref_Wollemi_Transcript_10199_1024 transcribed RNA sequence</fullName>
    </submittedName>
</protein>
<dbReference type="PANTHER" id="PTHR48027">
    <property type="entry name" value="HETEROGENEOUS NUCLEAR RIBONUCLEOPROTEIN 87F-RELATED"/>
    <property type="match status" value="1"/>
</dbReference>
<evidence type="ECO:0000259" key="3">
    <source>
        <dbReference type="PROSITE" id="PS50102"/>
    </source>
</evidence>
<reference evidence="4" key="1">
    <citation type="submission" date="2015-02" db="EMBL/GenBank/DDBJ databases">
        <title>A transcriptome of Wollemia nobilis - a relic of Gondwana.</title>
        <authorList>
            <person name="Chia J.Y."/>
            <person name="Leong Y.S."/>
            <person name="Abdul Karim S."/>
            <person name="Wan Azmi N."/>
            <person name="Hercus R."/>
            <person name="Croft L."/>
        </authorList>
    </citation>
    <scope>NUCLEOTIDE SEQUENCE</scope>
    <source>
        <strain evidence="4">MaeBrown</strain>
        <tissue evidence="4">Leaf</tissue>
    </source>
</reference>
<dbReference type="InterPro" id="IPR012677">
    <property type="entry name" value="Nucleotide-bd_a/b_plait_sf"/>
</dbReference>
<dbReference type="CDD" id="cd21608">
    <property type="entry name" value="RRM2_NsCP33_like"/>
    <property type="match status" value="1"/>
</dbReference>
<evidence type="ECO:0000313" key="4">
    <source>
        <dbReference type="EMBL" id="JAG88028.1"/>
    </source>
</evidence>
<dbReference type="Gene3D" id="3.30.70.330">
    <property type="match status" value="1"/>
</dbReference>
<name>A0A0C9S8X8_9CONI</name>
<proteinExistence type="predicted"/>
<dbReference type="InterPro" id="IPR000504">
    <property type="entry name" value="RRM_dom"/>
</dbReference>
<dbReference type="InterPro" id="IPR048289">
    <property type="entry name" value="RRM2_NsCP33-like"/>
</dbReference>
<organism evidence="4">
    <name type="scientific">Wollemia nobilis</name>
    <dbReference type="NCBI Taxonomy" id="56998"/>
    <lineage>
        <taxon>Eukaryota</taxon>
        <taxon>Viridiplantae</taxon>
        <taxon>Streptophyta</taxon>
        <taxon>Embryophyta</taxon>
        <taxon>Tracheophyta</taxon>
        <taxon>Spermatophyta</taxon>
        <taxon>Pinopsida</taxon>
        <taxon>Pinidae</taxon>
        <taxon>Conifers II</taxon>
        <taxon>Araucariales</taxon>
        <taxon>Araucariaceae</taxon>
        <taxon>Wollemia</taxon>
    </lineage>
</organism>
<dbReference type="GO" id="GO:0003723">
    <property type="term" value="F:RNA binding"/>
    <property type="evidence" value="ECO:0007669"/>
    <property type="project" value="UniProtKB-UniRule"/>
</dbReference>
<evidence type="ECO:0000256" key="2">
    <source>
        <dbReference type="PROSITE-ProRule" id="PRU00176"/>
    </source>
</evidence>
<keyword evidence="1 2" id="KW-0694">RNA-binding</keyword>
<dbReference type="InterPro" id="IPR052462">
    <property type="entry name" value="SLIRP/GR-RBP-like"/>
</dbReference>